<accession>A0ABV9DRP0</accession>
<dbReference type="EMBL" id="JBHSFQ010000004">
    <property type="protein sequence ID" value="MFC4561526.1"/>
    <property type="molecule type" value="Genomic_DNA"/>
</dbReference>
<proteinExistence type="predicted"/>
<keyword evidence="2" id="KW-0472">Membrane</keyword>
<evidence type="ECO:0000256" key="2">
    <source>
        <dbReference type="SAM" id="Phobius"/>
    </source>
</evidence>
<evidence type="ECO:0000256" key="1">
    <source>
        <dbReference type="SAM" id="MobiDB-lite"/>
    </source>
</evidence>
<evidence type="ECO:0008006" key="5">
    <source>
        <dbReference type="Google" id="ProtNLM"/>
    </source>
</evidence>
<gene>
    <name evidence="3" type="ORF">ACFO4E_06635</name>
</gene>
<name>A0ABV9DRP0_9ACTN</name>
<dbReference type="Proteomes" id="UP001595923">
    <property type="component" value="Unassembled WGS sequence"/>
</dbReference>
<keyword evidence="2" id="KW-1133">Transmembrane helix</keyword>
<evidence type="ECO:0000313" key="3">
    <source>
        <dbReference type="EMBL" id="MFC4561526.1"/>
    </source>
</evidence>
<feature type="transmembrane region" description="Helical" evidence="2">
    <location>
        <begin position="246"/>
        <end position="265"/>
    </location>
</feature>
<evidence type="ECO:0000313" key="4">
    <source>
        <dbReference type="Proteomes" id="UP001595923"/>
    </source>
</evidence>
<feature type="transmembrane region" description="Helical" evidence="2">
    <location>
        <begin position="222"/>
        <end position="240"/>
    </location>
</feature>
<feature type="region of interest" description="Disordered" evidence="1">
    <location>
        <begin position="81"/>
        <end position="132"/>
    </location>
</feature>
<protein>
    <recommendedName>
        <fullName evidence="5">DUF2007 domain-containing protein</fullName>
    </recommendedName>
</protein>
<comment type="caution">
    <text evidence="3">The sequence shown here is derived from an EMBL/GenBank/DDBJ whole genome shotgun (WGS) entry which is preliminary data.</text>
</comment>
<sequence length="283" mass="29512">MTHRRGNGLLADAYVPLVLLAPPQADLMLEALGRSGIAAYAIPLDQDILDSGGGVATPSTDHLYVDAQERPAAEEILRTELPELGEQPAGTAGQGSAGSAEEPDSPPSPPESATVGTAPARESADGVRGDQDDDVWADLVARFYDYGDVRERPVWPDAENVGTDDGPADPAEPPPGRGGADLLAADDDDDRPSRPAASRDETDHYIPPPPPPLPRGDLTSRLSWAALFGGPMVLLGSMLFSVRLPGWLAFVAVAAFIAGFVVLVIRMGDRPSGDNGPDDGAVV</sequence>
<keyword evidence="4" id="KW-1185">Reference proteome</keyword>
<dbReference type="RefSeq" id="WP_378572137.1">
    <property type="nucleotide sequence ID" value="NZ_JBHSFQ010000004.1"/>
</dbReference>
<organism evidence="3 4">
    <name type="scientific">Nocardiopsis mangrovi</name>
    <dbReference type="NCBI Taxonomy" id="1179818"/>
    <lineage>
        <taxon>Bacteria</taxon>
        <taxon>Bacillati</taxon>
        <taxon>Actinomycetota</taxon>
        <taxon>Actinomycetes</taxon>
        <taxon>Streptosporangiales</taxon>
        <taxon>Nocardiopsidaceae</taxon>
        <taxon>Nocardiopsis</taxon>
    </lineage>
</organism>
<feature type="compositionally biased region" description="Basic and acidic residues" evidence="1">
    <location>
        <begin position="191"/>
        <end position="204"/>
    </location>
</feature>
<feature type="region of interest" description="Disordered" evidence="1">
    <location>
        <begin position="154"/>
        <end position="217"/>
    </location>
</feature>
<reference evidence="4" key="1">
    <citation type="journal article" date="2019" name="Int. J. Syst. Evol. Microbiol.">
        <title>The Global Catalogue of Microorganisms (GCM) 10K type strain sequencing project: providing services to taxonomists for standard genome sequencing and annotation.</title>
        <authorList>
            <consortium name="The Broad Institute Genomics Platform"/>
            <consortium name="The Broad Institute Genome Sequencing Center for Infectious Disease"/>
            <person name="Wu L."/>
            <person name="Ma J."/>
        </authorList>
    </citation>
    <scope>NUCLEOTIDE SEQUENCE [LARGE SCALE GENOMIC DNA]</scope>
    <source>
        <strain evidence="4">XZYJ18</strain>
    </source>
</reference>
<keyword evidence="2" id="KW-0812">Transmembrane</keyword>